<keyword evidence="8" id="KW-1185">Reference proteome</keyword>
<feature type="compositionally biased region" description="Low complexity" evidence="5">
    <location>
        <begin position="362"/>
        <end position="371"/>
    </location>
</feature>
<feature type="domain" description="Septin-type G" evidence="6">
    <location>
        <begin position="18"/>
        <end position="350"/>
    </location>
</feature>
<dbReference type="GO" id="GO:0031105">
    <property type="term" value="C:septin complex"/>
    <property type="evidence" value="ECO:0007669"/>
    <property type="project" value="UniProtKB-ARBA"/>
</dbReference>
<feature type="compositionally biased region" description="Polar residues" evidence="5">
    <location>
        <begin position="349"/>
        <end position="361"/>
    </location>
</feature>
<feature type="compositionally biased region" description="Polar residues" evidence="5">
    <location>
        <begin position="419"/>
        <end position="431"/>
    </location>
</feature>
<reference evidence="7 8" key="1">
    <citation type="submission" date="2020-11" db="EMBL/GenBank/DDBJ databases">
        <title>Kefir isolates.</title>
        <authorList>
            <person name="Marcisauskas S."/>
            <person name="Kim Y."/>
            <person name="Blasche S."/>
        </authorList>
    </citation>
    <scope>NUCLEOTIDE SEQUENCE [LARGE SCALE GENOMIC DNA]</scope>
    <source>
        <strain evidence="7 8">OG2</strain>
    </source>
</reference>
<evidence type="ECO:0000256" key="2">
    <source>
        <dbReference type="ARBA" id="ARBA00022741"/>
    </source>
</evidence>
<comment type="caution">
    <text evidence="7">The sequence shown here is derived from an EMBL/GenBank/DDBJ whole genome shotgun (WGS) entry which is preliminary data.</text>
</comment>
<accession>A0A9P6W899</accession>
<comment type="similarity">
    <text evidence="4">Belongs to the TRAFAC class TrmE-Era-EngA-EngB-Septin-like GTPase superfamily. Septin GTPase family.</text>
</comment>
<dbReference type="InterPro" id="IPR027417">
    <property type="entry name" value="P-loop_NTPase"/>
</dbReference>
<comment type="subcellular location">
    <subcellularLocation>
        <location evidence="1">Bud neck</location>
    </subcellularLocation>
</comment>
<dbReference type="InterPro" id="IPR030379">
    <property type="entry name" value="G_SEPTIN_dom"/>
</dbReference>
<gene>
    <name evidence="7" type="ORF">C6P45_000470</name>
</gene>
<dbReference type="Gene3D" id="3.40.50.300">
    <property type="entry name" value="P-loop containing nucleotide triphosphate hydrolases"/>
    <property type="match status" value="1"/>
</dbReference>
<proteinExistence type="inferred from homology"/>
<organism evidence="7 8">
    <name type="scientific">Maudiozyma exigua</name>
    <name type="common">Yeast</name>
    <name type="synonym">Kazachstania exigua</name>
    <dbReference type="NCBI Taxonomy" id="34358"/>
    <lineage>
        <taxon>Eukaryota</taxon>
        <taxon>Fungi</taxon>
        <taxon>Dikarya</taxon>
        <taxon>Ascomycota</taxon>
        <taxon>Saccharomycotina</taxon>
        <taxon>Saccharomycetes</taxon>
        <taxon>Saccharomycetales</taxon>
        <taxon>Saccharomycetaceae</taxon>
        <taxon>Maudiozyma</taxon>
    </lineage>
</organism>
<dbReference type="GO" id="GO:0005935">
    <property type="term" value="C:cellular bud neck"/>
    <property type="evidence" value="ECO:0007669"/>
    <property type="project" value="UniProtKB-SubCell"/>
</dbReference>
<dbReference type="AlphaFoldDB" id="A0A9P6W899"/>
<dbReference type="CDD" id="cd01850">
    <property type="entry name" value="CDC_Septin"/>
    <property type="match status" value="1"/>
</dbReference>
<dbReference type="PROSITE" id="PS51719">
    <property type="entry name" value="G_SEPTIN"/>
    <property type="match status" value="1"/>
</dbReference>
<sequence length="574" mass="64720">MESPVPSSLFRRKKDNRRGITYGIMMIGASGTGKTSFANNLVESNIFNHEYNQNLHDYEISSKIKILSPTKVVSFNSKNGIPSYMNEFDPNRANLESGITITSTSLEISTGNDNESNIMESPVKGHKRSNSIIEEEEDTIFLNLLNTHGITENFDDTLCFDEITSYLEQQFDVVLSEETRIRRNPRFEDTRIHIALYFIEPTGHGLKELDVEIMKRVARFTNVLPIITKADSFTKDELKQFKQNIMNDIEKYNVPVYKFEVDPDDDDIEALEENQALSALQPFSIVSSDERNSEGKYIRAYPWGTLLIDDDKISDLRVLKNVLFGSHLQEFKDTTQNLLYENYRTEKLSSVTKSSASTNPDGKSTTGGKKTIGNRDSAAPSLSNFASLINTGHFKSSQSLASNAKLSKNDLSRLPATPELNQDGNNTNAGSSDVKESPIKQMSDDIRNGNEEIIRSIKKEAQSNDAVERNMLRNISETVPYVLRHERIIARQQKLEELEAQSAKELQKRIQQLEKKAHDLKLREKLLAQQGRHGSSTSITSDNASFSTTRSISQNQMKKNDTYTDLASIVSGKE</sequence>
<feature type="compositionally biased region" description="Basic and acidic residues" evidence="5">
    <location>
        <begin position="433"/>
        <end position="447"/>
    </location>
</feature>
<dbReference type="PANTHER" id="PTHR18884">
    <property type="entry name" value="SEPTIN"/>
    <property type="match status" value="1"/>
</dbReference>
<feature type="compositionally biased region" description="Polar residues" evidence="5">
    <location>
        <begin position="532"/>
        <end position="557"/>
    </location>
</feature>
<feature type="region of interest" description="Disordered" evidence="5">
    <location>
        <begin position="414"/>
        <end position="447"/>
    </location>
</feature>
<dbReference type="Proteomes" id="UP000750334">
    <property type="component" value="Unassembled WGS sequence"/>
</dbReference>
<feature type="region of interest" description="Disordered" evidence="5">
    <location>
        <begin position="528"/>
        <end position="574"/>
    </location>
</feature>
<evidence type="ECO:0000256" key="3">
    <source>
        <dbReference type="ARBA" id="ARBA00023134"/>
    </source>
</evidence>
<evidence type="ECO:0000256" key="5">
    <source>
        <dbReference type="SAM" id="MobiDB-lite"/>
    </source>
</evidence>
<dbReference type="InterPro" id="IPR016491">
    <property type="entry name" value="Septin"/>
</dbReference>
<evidence type="ECO:0000313" key="7">
    <source>
        <dbReference type="EMBL" id="KAG0665332.1"/>
    </source>
</evidence>
<dbReference type="SUPFAM" id="SSF52540">
    <property type="entry name" value="P-loop containing nucleoside triphosphate hydrolases"/>
    <property type="match status" value="1"/>
</dbReference>
<dbReference type="Pfam" id="PF00735">
    <property type="entry name" value="Septin"/>
    <property type="match status" value="1"/>
</dbReference>
<dbReference type="OrthoDB" id="416553at2759"/>
<evidence type="ECO:0000256" key="4">
    <source>
        <dbReference type="RuleBase" id="RU004560"/>
    </source>
</evidence>
<dbReference type="GO" id="GO:0005525">
    <property type="term" value="F:GTP binding"/>
    <property type="evidence" value="ECO:0007669"/>
    <property type="project" value="UniProtKB-KW"/>
</dbReference>
<name>A0A9P6W899_MAUEX</name>
<evidence type="ECO:0000256" key="1">
    <source>
        <dbReference type="ARBA" id="ARBA00004266"/>
    </source>
</evidence>
<keyword evidence="3 4" id="KW-0342">GTP-binding</keyword>
<dbReference type="EMBL" id="PUHR01000113">
    <property type="protein sequence ID" value="KAG0665332.1"/>
    <property type="molecule type" value="Genomic_DNA"/>
</dbReference>
<protein>
    <recommendedName>
        <fullName evidence="6">Septin-type G domain-containing protein</fullName>
    </recommendedName>
</protein>
<keyword evidence="2 4" id="KW-0547">Nucleotide-binding</keyword>
<dbReference type="PIRSF" id="PIRSF006698">
    <property type="entry name" value="Septin"/>
    <property type="match status" value="1"/>
</dbReference>
<feature type="region of interest" description="Disordered" evidence="5">
    <location>
        <begin position="110"/>
        <end position="129"/>
    </location>
</feature>
<evidence type="ECO:0000313" key="8">
    <source>
        <dbReference type="Proteomes" id="UP000750334"/>
    </source>
</evidence>
<evidence type="ECO:0000259" key="6">
    <source>
        <dbReference type="PROSITE" id="PS51719"/>
    </source>
</evidence>
<feature type="region of interest" description="Disordered" evidence="5">
    <location>
        <begin position="349"/>
        <end position="377"/>
    </location>
</feature>